<dbReference type="InterPro" id="IPR005158">
    <property type="entry name" value="BTAD"/>
</dbReference>
<reference evidence="8" key="1">
    <citation type="journal article" date="2019" name="Int. J. Syst. Evol. Microbiol.">
        <title>The Global Catalogue of Microorganisms (GCM) 10K type strain sequencing project: providing services to taxonomists for standard genome sequencing and annotation.</title>
        <authorList>
            <consortium name="The Broad Institute Genomics Platform"/>
            <consortium name="The Broad Institute Genome Sequencing Center for Infectious Disease"/>
            <person name="Wu L."/>
            <person name="Ma J."/>
        </authorList>
    </citation>
    <scope>NUCLEOTIDE SEQUENCE [LARGE SCALE GENOMIC DNA]</scope>
    <source>
        <strain evidence="8">CGMCC 4.7641</strain>
    </source>
</reference>
<dbReference type="SUPFAM" id="SSF46894">
    <property type="entry name" value="C-terminal effector domain of the bipartite response regulators"/>
    <property type="match status" value="1"/>
</dbReference>
<gene>
    <name evidence="7" type="ORF">ACFSVL_23345</name>
</gene>
<feature type="DNA-binding region" description="OmpR/PhoB-type" evidence="5">
    <location>
        <begin position="34"/>
        <end position="137"/>
    </location>
</feature>
<dbReference type="InterPro" id="IPR051677">
    <property type="entry name" value="AfsR-DnrI-RedD_regulator"/>
</dbReference>
<dbReference type="InterPro" id="IPR011990">
    <property type="entry name" value="TPR-like_helical_dom_sf"/>
</dbReference>
<dbReference type="SMART" id="SM00862">
    <property type="entry name" value="Trans_reg_C"/>
    <property type="match status" value="1"/>
</dbReference>
<comment type="similarity">
    <text evidence="1">Belongs to the AfsR/DnrI/RedD regulatory family.</text>
</comment>
<dbReference type="InterPro" id="IPR016032">
    <property type="entry name" value="Sig_transdc_resp-reg_C-effctor"/>
</dbReference>
<evidence type="ECO:0000256" key="4">
    <source>
        <dbReference type="ARBA" id="ARBA00023163"/>
    </source>
</evidence>
<dbReference type="Gene3D" id="1.25.40.10">
    <property type="entry name" value="Tetratricopeptide repeat domain"/>
    <property type="match status" value="1"/>
</dbReference>
<comment type="caution">
    <text evidence="7">The sequence shown here is derived from an EMBL/GenBank/DDBJ whole genome shotgun (WGS) entry which is preliminary data.</text>
</comment>
<dbReference type="InterPro" id="IPR036388">
    <property type="entry name" value="WH-like_DNA-bd_sf"/>
</dbReference>
<evidence type="ECO:0000313" key="7">
    <source>
        <dbReference type="EMBL" id="MFD2470343.1"/>
    </source>
</evidence>
<dbReference type="Gene3D" id="1.10.10.10">
    <property type="entry name" value="Winged helix-like DNA-binding domain superfamily/Winged helix DNA-binding domain"/>
    <property type="match status" value="1"/>
</dbReference>
<dbReference type="PROSITE" id="PS51755">
    <property type="entry name" value="OMPR_PHOB"/>
    <property type="match status" value="1"/>
</dbReference>
<dbReference type="InterPro" id="IPR001867">
    <property type="entry name" value="OmpR/PhoB-type_DNA-bd"/>
</dbReference>
<dbReference type="Pfam" id="PF03704">
    <property type="entry name" value="BTAD"/>
    <property type="match status" value="1"/>
</dbReference>
<dbReference type="CDD" id="cd15831">
    <property type="entry name" value="BTAD"/>
    <property type="match status" value="1"/>
</dbReference>
<evidence type="ECO:0000259" key="6">
    <source>
        <dbReference type="PROSITE" id="PS51755"/>
    </source>
</evidence>
<protein>
    <submittedName>
        <fullName evidence="7">BTAD domain-containing putative transcriptional regulator</fullName>
    </submittedName>
</protein>
<keyword evidence="2" id="KW-0805">Transcription regulation</keyword>
<accession>A0ABW5HAH3</accession>
<evidence type="ECO:0000256" key="5">
    <source>
        <dbReference type="PROSITE-ProRule" id="PRU01091"/>
    </source>
</evidence>
<name>A0ABW5HAH3_9PSEU</name>
<dbReference type="PANTHER" id="PTHR35807:SF1">
    <property type="entry name" value="TRANSCRIPTIONAL REGULATOR REDD"/>
    <property type="match status" value="1"/>
</dbReference>
<dbReference type="PANTHER" id="PTHR35807">
    <property type="entry name" value="TRANSCRIPTIONAL REGULATOR REDD-RELATED"/>
    <property type="match status" value="1"/>
</dbReference>
<keyword evidence="3 5" id="KW-0238">DNA-binding</keyword>
<dbReference type="Pfam" id="PF00486">
    <property type="entry name" value="Trans_reg_C"/>
    <property type="match status" value="1"/>
</dbReference>
<evidence type="ECO:0000256" key="3">
    <source>
        <dbReference type="ARBA" id="ARBA00023125"/>
    </source>
</evidence>
<dbReference type="Proteomes" id="UP001597483">
    <property type="component" value="Unassembled WGS sequence"/>
</dbReference>
<keyword evidence="8" id="KW-1185">Reference proteome</keyword>
<dbReference type="SMART" id="SM01043">
    <property type="entry name" value="BTAD"/>
    <property type="match status" value="1"/>
</dbReference>
<dbReference type="RefSeq" id="WP_378307504.1">
    <property type="nucleotide sequence ID" value="NZ_JBHUKS010000016.1"/>
</dbReference>
<keyword evidence="4" id="KW-0804">Transcription</keyword>
<evidence type="ECO:0000313" key="8">
    <source>
        <dbReference type="Proteomes" id="UP001597483"/>
    </source>
</evidence>
<sequence>MAFTATSARCEDLAERHEQNAELRIVGQVPVDRPRPAENSRVRFSLLGSLQVWKGVRDCTPKAPKVLQVLALLLVRANQVVGTDSLIRELWGEDAPRSALTTLQTYVSQLRRLIEQERLAGGDEILITRSPGYLLRVGSDQLDLRRFDELRQRGRRDFAEGRFADAAVHLRSALELWAETPLANIKLGPHLSAYAVDLQEQRRDTLQLAIESEMELGRHRELIAELRSLAARYASDEWFCRQLMRALDSSGRRGDALVAYQELRTTLRDELGIDPSRETEAVYRQLLE</sequence>
<feature type="domain" description="OmpR/PhoB-type" evidence="6">
    <location>
        <begin position="34"/>
        <end position="137"/>
    </location>
</feature>
<proteinExistence type="inferred from homology"/>
<evidence type="ECO:0000256" key="2">
    <source>
        <dbReference type="ARBA" id="ARBA00023015"/>
    </source>
</evidence>
<dbReference type="EMBL" id="JBHUKS010000016">
    <property type="protein sequence ID" value="MFD2470343.1"/>
    <property type="molecule type" value="Genomic_DNA"/>
</dbReference>
<organism evidence="7 8">
    <name type="scientific">Amycolatopsis silviterrae</name>
    <dbReference type="NCBI Taxonomy" id="1656914"/>
    <lineage>
        <taxon>Bacteria</taxon>
        <taxon>Bacillati</taxon>
        <taxon>Actinomycetota</taxon>
        <taxon>Actinomycetes</taxon>
        <taxon>Pseudonocardiales</taxon>
        <taxon>Pseudonocardiaceae</taxon>
        <taxon>Amycolatopsis</taxon>
    </lineage>
</organism>
<evidence type="ECO:0000256" key="1">
    <source>
        <dbReference type="ARBA" id="ARBA00005820"/>
    </source>
</evidence>
<dbReference type="SUPFAM" id="SSF48452">
    <property type="entry name" value="TPR-like"/>
    <property type="match status" value="1"/>
</dbReference>